<dbReference type="SUPFAM" id="SSF57667">
    <property type="entry name" value="beta-beta-alpha zinc fingers"/>
    <property type="match status" value="3"/>
</dbReference>
<feature type="non-terminal residue" evidence="7">
    <location>
        <position position="325"/>
    </location>
</feature>
<dbReference type="Proteomes" id="UP001212841">
    <property type="component" value="Unassembled WGS sequence"/>
</dbReference>
<comment type="caution">
    <text evidence="7">The sequence shown here is derived from an EMBL/GenBank/DDBJ whole genome shotgun (WGS) entry which is preliminary data.</text>
</comment>
<name>A0AAD5S101_9FUNG</name>
<evidence type="ECO:0000256" key="2">
    <source>
        <dbReference type="ARBA" id="ARBA00022771"/>
    </source>
</evidence>
<evidence type="ECO:0000256" key="5">
    <source>
        <dbReference type="PROSITE-ProRule" id="PRU00042"/>
    </source>
</evidence>
<dbReference type="PANTHER" id="PTHR13267">
    <property type="entry name" value="ZINC FINGER PROTEIN 277"/>
    <property type="match status" value="1"/>
</dbReference>
<evidence type="ECO:0000313" key="7">
    <source>
        <dbReference type="EMBL" id="KAJ3028307.1"/>
    </source>
</evidence>
<dbReference type="PANTHER" id="PTHR13267:SF3">
    <property type="entry name" value="ZINC FINGER PROTEIN 277"/>
    <property type="match status" value="1"/>
</dbReference>
<gene>
    <name evidence="7" type="ORF">HK097_005994</name>
</gene>
<dbReference type="SMART" id="SM00355">
    <property type="entry name" value="ZnF_C2H2"/>
    <property type="match status" value="2"/>
</dbReference>
<dbReference type="InterPro" id="IPR013087">
    <property type="entry name" value="Znf_C2H2_type"/>
</dbReference>
<dbReference type="InterPro" id="IPR036236">
    <property type="entry name" value="Znf_C2H2_sf"/>
</dbReference>
<comment type="similarity">
    <text evidence="4">Belongs to the ZNF277 family.</text>
</comment>
<dbReference type="GO" id="GO:0008270">
    <property type="term" value="F:zinc ion binding"/>
    <property type="evidence" value="ECO:0007669"/>
    <property type="project" value="UniProtKB-KW"/>
</dbReference>
<keyword evidence="2 5" id="KW-0863">Zinc-finger</keyword>
<dbReference type="PROSITE" id="PS00028">
    <property type="entry name" value="ZINC_FINGER_C2H2_1"/>
    <property type="match status" value="1"/>
</dbReference>
<keyword evidence="1" id="KW-0479">Metal-binding</keyword>
<reference evidence="7" key="1">
    <citation type="submission" date="2020-05" db="EMBL/GenBank/DDBJ databases">
        <title>Phylogenomic resolution of chytrid fungi.</title>
        <authorList>
            <person name="Stajich J.E."/>
            <person name="Amses K."/>
            <person name="Simmons R."/>
            <person name="Seto K."/>
            <person name="Myers J."/>
            <person name="Bonds A."/>
            <person name="Quandt C.A."/>
            <person name="Barry K."/>
            <person name="Liu P."/>
            <person name="Grigoriev I."/>
            <person name="Longcore J.E."/>
            <person name="James T.Y."/>
        </authorList>
    </citation>
    <scope>NUCLEOTIDE SEQUENCE</scope>
    <source>
        <strain evidence="7">JEL0318</strain>
    </source>
</reference>
<organism evidence="7 8">
    <name type="scientific">Rhizophlyctis rosea</name>
    <dbReference type="NCBI Taxonomy" id="64517"/>
    <lineage>
        <taxon>Eukaryota</taxon>
        <taxon>Fungi</taxon>
        <taxon>Fungi incertae sedis</taxon>
        <taxon>Chytridiomycota</taxon>
        <taxon>Chytridiomycota incertae sedis</taxon>
        <taxon>Chytridiomycetes</taxon>
        <taxon>Rhizophlyctidales</taxon>
        <taxon>Rhizophlyctidaceae</taxon>
        <taxon>Rhizophlyctis</taxon>
    </lineage>
</organism>
<evidence type="ECO:0000259" key="6">
    <source>
        <dbReference type="PROSITE" id="PS50157"/>
    </source>
</evidence>
<evidence type="ECO:0000256" key="1">
    <source>
        <dbReference type="ARBA" id="ARBA00022723"/>
    </source>
</evidence>
<dbReference type="Gene3D" id="3.30.160.60">
    <property type="entry name" value="Classic Zinc Finger"/>
    <property type="match status" value="1"/>
</dbReference>
<dbReference type="Pfam" id="PF12756">
    <property type="entry name" value="zf-C2H2_2"/>
    <property type="match status" value="2"/>
</dbReference>
<dbReference type="AlphaFoldDB" id="A0AAD5S101"/>
<dbReference type="EMBL" id="JADGJD010002809">
    <property type="protein sequence ID" value="KAJ3028307.1"/>
    <property type="molecule type" value="Genomic_DNA"/>
</dbReference>
<dbReference type="PROSITE" id="PS50157">
    <property type="entry name" value="ZINC_FINGER_C2H2_2"/>
    <property type="match status" value="1"/>
</dbReference>
<feature type="domain" description="C2H2-type" evidence="6">
    <location>
        <begin position="149"/>
        <end position="178"/>
    </location>
</feature>
<sequence length="325" mass="38174">ALEHLKNEHGVLIAEPRGALPFLEKYINYWARRAAQKGAENVGGEKTEETTSSGRPIYIVGKELIEEDKGYREKLQREKLNEMLKVQDRERHEDSLQPRKCLFCKLVCDSRMALFKHMFNEHGFNIGLPDNLVEVNEFLDTLQIKLASLQCLYCEKIFKTSAVLRKHMRKKKHFKINPRNWGYDRFYIINYVEFEPGKNWETYQNDKYESDEDRKDDAWDDWNDDTDSSLTMCLFDEEVFPTPSDAHDHMKSAHNFDLTEIRKRLGFDFYGSIRLINYIRRKTSLRECFGCGWRGGSVGELTEHLEKEGCCGKVDGKGEFWTDPQ</sequence>
<proteinExistence type="inferred from homology"/>
<evidence type="ECO:0000256" key="4">
    <source>
        <dbReference type="ARBA" id="ARBA00034119"/>
    </source>
</evidence>
<evidence type="ECO:0000313" key="8">
    <source>
        <dbReference type="Proteomes" id="UP001212841"/>
    </source>
</evidence>
<protein>
    <recommendedName>
        <fullName evidence="6">C2H2-type domain-containing protein</fullName>
    </recommendedName>
</protein>
<keyword evidence="3" id="KW-0862">Zinc</keyword>
<dbReference type="InterPro" id="IPR041661">
    <property type="entry name" value="ZN622/Rei1/Reh1_Znf-C2H2"/>
</dbReference>
<evidence type="ECO:0000256" key="3">
    <source>
        <dbReference type="ARBA" id="ARBA00022833"/>
    </source>
</evidence>
<accession>A0AAD5S101</accession>
<dbReference type="InterPro" id="IPR040048">
    <property type="entry name" value="ZNF277"/>
</dbReference>
<keyword evidence="8" id="KW-1185">Reference proteome</keyword>